<feature type="transmembrane region" description="Helical" evidence="10">
    <location>
        <begin position="251"/>
        <end position="268"/>
    </location>
</feature>
<comment type="similarity">
    <text evidence="10">Belongs to the DHHC palmitoyltransferase family.</text>
</comment>
<comment type="subcellular location">
    <subcellularLocation>
        <location evidence="1">Endomembrane system</location>
        <topology evidence="1">Multi-pass membrane protein</topology>
    </subcellularLocation>
</comment>
<comment type="catalytic activity">
    <reaction evidence="9 10">
        <text>L-cysteinyl-[protein] + hexadecanoyl-CoA = S-hexadecanoyl-L-cysteinyl-[protein] + CoA</text>
        <dbReference type="Rhea" id="RHEA:36683"/>
        <dbReference type="Rhea" id="RHEA-COMP:10131"/>
        <dbReference type="Rhea" id="RHEA-COMP:11032"/>
        <dbReference type="ChEBI" id="CHEBI:29950"/>
        <dbReference type="ChEBI" id="CHEBI:57287"/>
        <dbReference type="ChEBI" id="CHEBI:57379"/>
        <dbReference type="ChEBI" id="CHEBI:74151"/>
        <dbReference type="EC" id="2.3.1.225"/>
    </reaction>
</comment>
<dbReference type="AlphaFoldDB" id="A0A8K1FFH1"/>
<reference evidence="13" key="1">
    <citation type="submission" date="2019-03" db="EMBL/GenBank/DDBJ databases">
        <title>Long read genome sequence of the mycoparasitic Pythium oligandrum ATCC 38472 isolated from sugarbeet rhizosphere.</title>
        <authorList>
            <person name="Gaulin E."/>
        </authorList>
    </citation>
    <scope>NUCLEOTIDE SEQUENCE</scope>
    <source>
        <strain evidence="13">ATCC 38472_TT</strain>
    </source>
</reference>
<keyword evidence="2 10" id="KW-0808">Transferase</keyword>
<evidence type="ECO:0000313" key="14">
    <source>
        <dbReference type="Proteomes" id="UP000794436"/>
    </source>
</evidence>
<dbReference type="PROSITE" id="PS50216">
    <property type="entry name" value="DHHC"/>
    <property type="match status" value="1"/>
</dbReference>
<keyword evidence="4 10" id="KW-1133">Transmembrane helix</keyword>
<keyword evidence="14" id="KW-1185">Reference proteome</keyword>
<dbReference type="EMBL" id="SPLM01000075">
    <property type="protein sequence ID" value="TMW61650.1"/>
    <property type="molecule type" value="Genomic_DNA"/>
</dbReference>
<dbReference type="GO" id="GO:0005794">
    <property type="term" value="C:Golgi apparatus"/>
    <property type="evidence" value="ECO:0007669"/>
    <property type="project" value="TreeGrafter"/>
</dbReference>
<evidence type="ECO:0000256" key="7">
    <source>
        <dbReference type="ARBA" id="ARBA00023288"/>
    </source>
</evidence>
<comment type="domain">
    <text evidence="10">The DHHC domain is required for palmitoyltransferase activity.</text>
</comment>
<dbReference type="InterPro" id="IPR039859">
    <property type="entry name" value="PFA4/ZDH16/20/ERF2-like"/>
</dbReference>
<evidence type="ECO:0000259" key="12">
    <source>
        <dbReference type="Pfam" id="PF01529"/>
    </source>
</evidence>
<comment type="caution">
    <text evidence="13">The sequence shown here is derived from an EMBL/GenBank/DDBJ whole genome shotgun (WGS) entry which is preliminary data.</text>
</comment>
<keyword evidence="5 10" id="KW-0472">Membrane</keyword>
<feature type="region of interest" description="Disordered" evidence="11">
    <location>
        <begin position="1"/>
        <end position="23"/>
    </location>
</feature>
<evidence type="ECO:0000256" key="3">
    <source>
        <dbReference type="ARBA" id="ARBA00022692"/>
    </source>
</evidence>
<evidence type="ECO:0000256" key="1">
    <source>
        <dbReference type="ARBA" id="ARBA00004127"/>
    </source>
</evidence>
<dbReference type="GO" id="GO:0005783">
    <property type="term" value="C:endoplasmic reticulum"/>
    <property type="evidence" value="ECO:0007669"/>
    <property type="project" value="TreeGrafter"/>
</dbReference>
<feature type="region of interest" description="Disordered" evidence="11">
    <location>
        <begin position="281"/>
        <end position="307"/>
    </location>
</feature>
<accession>A0A8K1FFH1</accession>
<dbReference type="PANTHER" id="PTHR22883">
    <property type="entry name" value="ZINC FINGER DHHC DOMAIN CONTAINING PROTEIN"/>
    <property type="match status" value="1"/>
</dbReference>
<feature type="domain" description="Palmitoyltransferase DHHC" evidence="12">
    <location>
        <begin position="206"/>
        <end position="276"/>
    </location>
</feature>
<feature type="transmembrane region" description="Helical" evidence="10">
    <location>
        <begin position="170"/>
        <end position="187"/>
    </location>
</feature>
<evidence type="ECO:0000256" key="9">
    <source>
        <dbReference type="ARBA" id="ARBA00048048"/>
    </source>
</evidence>
<keyword evidence="3 10" id="KW-0812">Transmembrane</keyword>
<dbReference type="Proteomes" id="UP000794436">
    <property type="component" value="Unassembled WGS sequence"/>
</dbReference>
<dbReference type="GO" id="GO:0019706">
    <property type="term" value="F:protein-cysteine S-palmitoyltransferase activity"/>
    <property type="evidence" value="ECO:0007669"/>
    <property type="project" value="UniProtKB-EC"/>
</dbReference>
<evidence type="ECO:0000313" key="13">
    <source>
        <dbReference type="EMBL" id="TMW61650.1"/>
    </source>
</evidence>
<sequence>MSGKKTTMATRVATPDDVQSEPEAFSTTVLRPLHVKTPEVALTASTCGSNSEYETMSLLSPDVRNEDNWRQHLDKHGYLTTSQWQVLGDISCFQYKSVQVVHLRQANYGLRWAYTTTPSRFTHPRRHEDEAPTCVVGPHWWFMSIAFSVFFLAALIVTVLTLPAAGLGEAVTGILLSTACLSMYAMVGCTNPGIVERTLDPPDDTYTFCDHCESYRPEGALHCLDCRACIEEYDHHCPWTGKCIGKRNVRYFYAWLFFLVLAFVYEMIEFTTYMLPPEDQPRSFSDMENEREIHGDGGGFTQHLRGE</sequence>
<gene>
    <name evidence="13" type="ORF">Poli38472_010713</name>
</gene>
<dbReference type="InterPro" id="IPR001594">
    <property type="entry name" value="Palmitoyltrfase_DHHC"/>
</dbReference>
<keyword evidence="6" id="KW-0564">Palmitate</keyword>
<protein>
    <recommendedName>
        <fullName evidence="10">Palmitoyltransferase</fullName>
        <ecNumber evidence="10">2.3.1.225</ecNumber>
    </recommendedName>
</protein>
<evidence type="ECO:0000256" key="10">
    <source>
        <dbReference type="RuleBase" id="RU079119"/>
    </source>
</evidence>
<dbReference type="PANTHER" id="PTHR22883:SF43">
    <property type="entry name" value="PALMITOYLTRANSFERASE APP"/>
    <property type="match status" value="1"/>
</dbReference>
<evidence type="ECO:0000256" key="11">
    <source>
        <dbReference type="SAM" id="MobiDB-lite"/>
    </source>
</evidence>
<evidence type="ECO:0000256" key="4">
    <source>
        <dbReference type="ARBA" id="ARBA00022989"/>
    </source>
</evidence>
<organism evidence="13 14">
    <name type="scientific">Pythium oligandrum</name>
    <name type="common">Mycoparasitic fungus</name>
    <dbReference type="NCBI Taxonomy" id="41045"/>
    <lineage>
        <taxon>Eukaryota</taxon>
        <taxon>Sar</taxon>
        <taxon>Stramenopiles</taxon>
        <taxon>Oomycota</taxon>
        <taxon>Peronosporomycetes</taxon>
        <taxon>Pythiales</taxon>
        <taxon>Pythiaceae</taxon>
        <taxon>Pythium</taxon>
    </lineage>
</organism>
<proteinExistence type="inferred from homology"/>
<name>A0A8K1FFH1_PYTOL</name>
<evidence type="ECO:0000256" key="6">
    <source>
        <dbReference type="ARBA" id="ARBA00023139"/>
    </source>
</evidence>
<evidence type="ECO:0000256" key="2">
    <source>
        <dbReference type="ARBA" id="ARBA00022679"/>
    </source>
</evidence>
<evidence type="ECO:0000256" key="5">
    <source>
        <dbReference type="ARBA" id="ARBA00023136"/>
    </source>
</evidence>
<keyword evidence="8 10" id="KW-0012">Acyltransferase</keyword>
<dbReference type="OrthoDB" id="9909019at2759"/>
<feature type="transmembrane region" description="Helical" evidence="10">
    <location>
        <begin position="140"/>
        <end position="164"/>
    </location>
</feature>
<dbReference type="Pfam" id="PF01529">
    <property type="entry name" value="DHHC"/>
    <property type="match status" value="1"/>
</dbReference>
<dbReference type="GO" id="GO:0006612">
    <property type="term" value="P:protein targeting to membrane"/>
    <property type="evidence" value="ECO:0007669"/>
    <property type="project" value="TreeGrafter"/>
</dbReference>
<dbReference type="EC" id="2.3.1.225" evidence="10"/>
<evidence type="ECO:0000256" key="8">
    <source>
        <dbReference type="ARBA" id="ARBA00023315"/>
    </source>
</evidence>
<keyword evidence="7" id="KW-0449">Lipoprotein</keyword>